<dbReference type="PANTHER" id="PTHR43640">
    <property type="entry name" value="OS07G0260300 PROTEIN"/>
    <property type="match status" value="1"/>
</dbReference>
<evidence type="ECO:0000313" key="3">
    <source>
        <dbReference type="EMBL" id="TXF89218.1"/>
    </source>
</evidence>
<dbReference type="EMBL" id="VOXD01000016">
    <property type="protein sequence ID" value="TXF89218.1"/>
    <property type="molecule type" value="Genomic_DNA"/>
</dbReference>
<sequence>MEQSDRPGPPPGNRPGPPPGDRPGPPRGGGGGPEQTKTLEEIGGYQIGATATDFNLKDVSGKMVSLAGMTDAKGYVVTFTCNECPFAKMYEDRLIELHNKWAPKGYPVVAINSNGGAGQESMEAMQARAKEKDFPFVYLMDEGQEIFPQYGAVRTPHVFVLDQDLAVRYIGAIDDNARDASSVKTSYVEDVLKALSKGEAPGVTYTKAIGCPIKHS</sequence>
<dbReference type="PROSITE" id="PS51352">
    <property type="entry name" value="THIOREDOXIN_2"/>
    <property type="match status" value="1"/>
</dbReference>
<dbReference type="Proteomes" id="UP000321907">
    <property type="component" value="Unassembled WGS sequence"/>
</dbReference>
<feature type="compositionally biased region" description="Pro residues" evidence="1">
    <location>
        <begin position="7"/>
        <end position="26"/>
    </location>
</feature>
<dbReference type="Pfam" id="PF00578">
    <property type="entry name" value="AhpC-TSA"/>
    <property type="match status" value="1"/>
</dbReference>
<dbReference type="InterPro" id="IPR047262">
    <property type="entry name" value="PRX-like1"/>
</dbReference>
<dbReference type="CDD" id="cd02969">
    <property type="entry name" value="PRX_like1"/>
    <property type="match status" value="1"/>
</dbReference>
<dbReference type="SUPFAM" id="SSF52833">
    <property type="entry name" value="Thioredoxin-like"/>
    <property type="match status" value="1"/>
</dbReference>
<proteinExistence type="predicted"/>
<evidence type="ECO:0000313" key="4">
    <source>
        <dbReference type="Proteomes" id="UP000321907"/>
    </source>
</evidence>
<accession>A0A5C7FSM8</accession>
<keyword evidence="4" id="KW-1185">Reference proteome</keyword>
<dbReference type="InterPro" id="IPR036249">
    <property type="entry name" value="Thioredoxin-like_sf"/>
</dbReference>
<dbReference type="AlphaFoldDB" id="A0A5C7FSM8"/>
<dbReference type="GO" id="GO:0016209">
    <property type="term" value="F:antioxidant activity"/>
    <property type="evidence" value="ECO:0007669"/>
    <property type="project" value="InterPro"/>
</dbReference>
<organism evidence="3 4">
    <name type="scientific">Neolewinella aurantiaca</name>
    <dbReference type="NCBI Taxonomy" id="2602767"/>
    <lineage>
        <taxon>Bacteria</taxon>
        <taxon>Pseudomonadati</taxon>
        <taxon>Bacteroidota</taxon>
        <taxon>Saprospiria</taxon>
        <taxon>Saprospirales</taxon>
        <taxon>Lewinellaceae</taxon>
        <taxon>Neolewinella</taxon>
    </lineage>
</organism>
<feature type="domain" description="Thioredoxin" evidence="2">
    <location>
        <begin position="45"/>
        <end position="193"/>
    </location>
</feature>
<dbReference type="InterPro" id="IPR000866">
    <property type="entry name" value="AhpC/TSA"/>
</dbReference>
<dbReference type="GO" id="GO:0016491">
    <property type="term" value="F:oxidoreductase activity"/>
    <property type="evidence" value="ECO:0007669"/>
    <property type="project" value="InterPro"/>
</dbReference>
<gene>
    <name evidence="3" type="ORF">FUA23_11525</name>
</gene>
<dbReference type="OrthoDB" id="9809746at2"/>
<feature type="region of interest" description="Disordered" evidence="1">
    <location>
        <begin position="1"/>
        <end position="37"/>
    </location>
</feature>
<protein>
    <submittedName>
        <fullName evidence="3">Thioredoxin family protein</fullName>
    </submittedName>
</protein>
<comment type="caution">
    <text evidence="3">The sequence shown here is derived from an EMBL/GenBank/DDBJ whole genome shotgun (WGS) entry which is preliminary data.</text>
</comment>
<name>A0A5C7FSM8_9BACT</name>
<dbReference type="Gene3D" id="3.40.30.10">
    <property type="entry name" value="Glutaredoxin"/>
    <property type="match status" value="1"/>
</dbReference>
<evidence type="ECO:0000256" key="1">
    <source>
        <dbReference type="SAM" id="MobiDB-lite"/>
    </source>
</evidence>
<reference evidence="3 4" key="1">
    <citation type="submission" date="2019-08" db="EMBL/GenBank/DDBJ databases">
        <title>Lewinella sp. strain SSH13 Genome sequencing and assembly.</title>
        <authorList>
            <person name="Kim I."/>
        </authorList>
    </citation>
    <scope>NUCLEOTIDE SEQUENCE [LARGE SCALE GENOMIC DNA]</scope>
    <source>
        <strain evidence="3 4">SSH13</strain>
    </source>
</reference>
<evidence type="ECO:0000259" key="2">
    <source>
        <dbReference type="PROSITE" id="PS51352"/>
    </source>
</evidence>
<dbReference type="PANTHER" id="PTHR43640:SF1">
    <property type="entry name" value="THIOREDOXIN-DEPENDENT PEROXIREDOXIN"/>
    <property type="match status" value="1"/>
</dbReference>
<dbReference type="InterPro" id="IPR013766">
    <property type="entry name" value="Thioredoxin_domain"/>
</dbReference>